<proteinExistence type="predicted"/>
<keyword evidence="3" id="KW-1185">Reference proteome</keyword>
<organism evidence="2 3">
    <name type="scientific">Fulvitalea axinellae</name>
    <dbReference type="NCBI Taxonomy" id="1182444"/>
    <lineage>
        <taxon>Bacteria</taxon>
        <taxon>Pseudomonadati</taxon>
        <taxon>Bacteroidota</taxon>
        <taxon>Cytophagia</taxon>
        <taxon>Cytophagales</taxon>
        <taxon>Persicobacteraceae</taxon>
        <taxon>Fulvitalea</taxon>
    </lineage>
</organism>
<dbReference type="AlphaFoldDB" id="A0AAU9DK06"/>
<dbReference type="Proteomes" id="UP001348817">
    <property type="component" value="Plasmid pFA7"/>
</dbReference>
<protein>
    <recommendedName>
        <fullName evidence="4">Peptidase S74 domain-containing protein</fullName>
    </recommendedName>
</protein>
<feature type="coiled-coil region" evidence="1">
    <location>
        <begin position="521"/>
        <end position="558"/>
    </location>
</feature>
<accession>A0AAU9DK06</accession>
<evidence type="ECO:0000313" key="2">
    <source>
        <dbReference type="EMBL" id="BDD12855.1"/>
    </source>
</evidence>
<geneLocation type="plasmid" evidence="2 3">
    <name>pFA7</name>
</geneLocation>
<evidence type="ECO:0000313" key="3">
    <source>
        <dbReference type="Proteomes" id="UP001348817"/>
    </source>
</evidence>
<name>A0AAU9DK06_9BACT</name>
<sequence length="558" mass="61422">MKRFLTLIWIVFFTGITQKSYCQTDEGITVQGNNSISSVNGFYNKIQFSDAGFGALVFNPGQLSELMFGFHVNGRFYWGTGQNATTPNYYPMILDAKTGTLEVRENVFSKSFNMHDGEAKLVIYRDSDLGDWSLLRANSGNGVGIIGQPDVMALAVDRNNSHIGLGTSTPLSKVHIKHSSGYYSPGGLLFENSTGSSVYNFINSDNNFFIGYNENASQKYPQGSYLTRLFIKSNGYVGIGNTSPGSLLNVGTKTSREPSPIAQLGQSSPNSEARVLSLVNSGGGSNQSTSLEFHNRSDWSATGKIQLQQIGANSMSDMHFYTYNNGSLKKRMTINHKGDVGIGTNAPFHLLHIKSERPTLRIESMPNISDGSKIRFTEAAFAGAYLHYEADKNRLDIGMHHALDADPQNDIPALSILRHNRHIGIGTTNPGIYRLAVKGKVKAQEVKVSLDGWSDFVFEDSYNLASLKDVEAFITKHGHLEHIPSAGEVEKDGVDLGAMDAKLLRKIEELTLYAIDQNKQIGILKNENKILKEKMDKIERMEAELAALRKLILSAKGK</sequence>
<reference evidence="2 3" key="1">
    <citation type="submission" date="2021-12" db="EMBL/GenBank/DDBJ databases">
        <title>Genome sequencing of bacteria with rrn-lacking chromosome and rrn-plasmid.</title>
        <authorList>
            <person name="Anda M."/>
            <person name="Iwasaki W."/>
        </authorList>
    </citation>
    <scope>NUCLEOTIDE SEQUENCE [LARGE SCALE GENOMIC DNA]</scope>
    <source>
        <strain evidence="2 3">DSM 100852</strain>
        <plasmid evidence="2 3">pFA7</plasmid>
    </source>
</reference>
<keyword evidence="1" id="KW-0175">Coiled coil</keyword>
<dbReference type="KEGG" id="fax:FUAX_52870"/>
<dbReference type="RefSeq" id="WP_338396096.1">
    <property type="nucleotide sequence ID" value="NZ_AP025321.1"/>
</dbReference>
<evidence type="ECO:0008006" key="4">
    <source>
        <dbReference type="Google" id="ProtNLM"/>
    </source>
</evidence>
<keyword evidence="2" id="KW-0614">Plasmid</keyword>
<dbReference type="EMBL" id="AP025321">
    <property type="protein sequence ID" value="BDD12855.1"/>
    <property type="molecule type" value="Genomic_DNA"/>
</dbReference>
<gene>
    <name evidence="2" type="ORF">FUAX_52870</name>
</gene>
<evidence type="ECO:0000256" key="1">
    <source>
        <dbReference type="SAM" id="Coils"/>
    </source>
</evidence>